<keyword evidence="2" id="KW-0813">Transport</keyword>
<feature type="transmembrane region" description="Helical" evidence="7">
    <location>
        <begin position="20"/>
        <end position="43"/>
    </location>
</feature>
<dbReference type="PANTHER" id="PTHR30450:SF1">
    <property type="entry name" value="D-METHIONINE TRANSPORT SYSTEM PERMEASE PROTEIN METI-RELATED"/>
    <property type="match status" value="1"/>
</dbReference>
<comment type="subcellular location">
    <subcellularLocation>
        <location evidence="1">Cell membrane</location>
        <topology evidence="1">Multi-pass membrane protein</topology>
    </subcellularLocation>
</comment>
<gene>
    <name evidence="8" type="ORF">EZS27_017769</name>
</gene>
<evidence type="ECO:0000256" key="6">
    <source>
        <dbReference type="ARBA" id="ARBA00023136"/>
    </source>
</evidence>
<sequence length="101" mass="11323">MKSLSLSELLSYLKTAFYETFLMCGVSLVVSVIVGIIIGLAIYTTRDGIFWQNKTLNFLGGLLINIIRSIPFILVVHLANINFNTVHISIKEKQIQVLNHS</sequence>
<dbReference type="GO" id="GO:0005886">
    <property type="term" value="C:plasma membrane"/>
    <property type="evidence" value="ECO:0007669"/>
    <property type="project" value="UniProtKB-SubCell"/>
</dbReference>
<reference evidence="8" key="1">
    <citation type="submission" date="2019-03" db="EMBL/GenBank/DDBJ databases">
        <title>Single cell metagenomics reveals metabolic interactions within the superorganism composed of flagellate Streblomastix strix and complex community of Bacteroidetes bacteria on its surface.</title>
        <authorList>
            <person name="Treitli S.C."/>
            <person name="Kolisko M."/>
            <person name="Husnik F."/>
            <person name="Keeling P."/>
            <person name="Hampl V."/>
        </authorList>
    </citation>
    <scope>NUCLEOTIDE SEQUENCE</scope>
    <source>
        <strain evidence="8">STM</strain>
    </source>
</reference>
<dbReference type="InterPro" id="IPR035906">
    <property type="entry name" value="MetI-like_sf"/>
</dbReference>
<organism evidence="8">
    <name type="scientific">termite gut metagenome</name>
    <dbReference type="NCBI Taxonomy" id="433724"/>
    <lineage>
        <taxon>unclassified sequences</taxon>
        <taxon>metagenomes</taxon>
        <taxon>organismal metagenomes</taxon>
    </lineage>
</organism>
<keyword evidence="3" id="KW-1003">Cell membrane</keyword>
<dbReference type="InterPro" id="IPR051322">
    <property type="entry name" value="AA_ABC_Transporter_Permease"/>
</dbReference>
<evidence type="ECO:0000256" key="7">
    <source>
        <dbReference type="SAM" id="Phobius"/>
    </source>
</evidence>
<dbReference type="PANTHER" id="PTHR30450">
    <property type="entry name" value="ABC TRANSPORTER PERMEASE"/>
    <property type="match status" value="1"/>
</dbReference>
<feature type="transmembrane region" description="Helical" evidence="7">
    <location>
        <begin position="55"/>
        <end position="79"/>
    </location>
</feature>
<accession>A0A5J4RK23</accession>
<dbReference type="Gene3D" id="1.10.3720.10">
    <property type="entry name" value="MetI-like"/>
    <property type="match status" value="1"/>
</dbReference>
<keyword evidence="6 7" id="KW-0472">Membrane</keyword>
<protein>
    <submittedName>
        <fullName evidence="8">Methionine import system permease protein MetP</fullName>
    </submittedName>
</protein>
<evidence type="ECO:0000313" key="8">
    <source>
        <dbReference type="EMBL" id="KAA6333864.1"/>
    </source>
</evidence>
<evidence type="ECO:0000256" key="5">
    <source>
        <dbReference type="ARBA" id="ARBA00022989"/>
    </source>
</evidence>
<evidence type="ECO:0000256" key="3">
    <source>
        <dbReference type="ARBA" id="ARBA00022475"/>
    </source>
</evidence>
<keyword evidence="4 7" id="KW-0812">Transmembrane</keyword>
<dbReference type="SUPFAM" id="SSF161098">
    <property type="entry name" value="MetI-like"/>
    <property type="match status" value="1"/>
</dbReference>
<evidence type="ECO:0000256" key="1">
    <source>
        <dbReference type="ARBA" id="ARBA00004651"/>
    </source>
</evidence>
<dbReference type="EMBL" id="SNRY01001062">
    <property type="protein sequence ID" value="KAA6333864.1"/>
    <property type="molecule type" value="Genomic_DNA"/>
</dbReference>
<proteinExistence type="predicted"/>
<dbReference type="AlphaFoldDB" id="A0A5J4RK23"/>
<dbReference type="GO" id="GO:0048473">
    <property type="term" value="P:D-methionine transmembrane transport"/>
    <property type="evidence" value="ECO:0007669"/>
    <property type="project" value="TreeGrafter"/>
</dbReference>
<evidence type="ECO:0000256" key="4">
    <source>
        <dbReference type="ARBA" id="ARBA00022692"/>
    </source>
</evidence>
<evidence type="ECO:0000256" key="2">
    <source>
        <dbReference type="ARBA" id="ARBA00022448"/>
    </source>
</evidence>
<name>A0A5J4RK23_9ZZZZ</name>
<keyword evidence="5 7" id="KW-1133">Transmembrane helix</keyword>
<comment type="caution">
    <text evidence="8">The sequence shown here is derived from an EMBL/GenBank/DDBJ whole genome shotgun (WGS) entry which is preliminary data.</text>
</comment>